<evidence type="ECO:0000313" key="1">
    <source>
        <dbReference type="EMBL" id="CTQ75892.1"/>
    </source>
</evidence>
<dbReference type="Proteomes" id="UP000053235">
    <property type="component" value="Unassembled WGS sequence"/>
</dbReference>
<dbReference type="STRING" id="388408.LAX5112_04399"/>
<evidence type="ECO:0000313" key="2">
    <source>
        <dbReference type="Proteomes" id="UP000053235"/>
    </source>
</evidence>
<proteinExistence type="predicted"/>
<dbReference type="EMBL" id="CXWD01000023">
    <property type="protein sequence ID" value="CTQ75892.1"/>
    <property type="molecule type" value="Genomic_DNA"/>
</dbReference>
<organism evidence="1 2">
    <name type="scientific">Roseibium alexandrii</name>
    <dbReference type="NCBI Taxonomy" id="388408"/>
    <lineage>
        <taxon>Bacteria</taxon>
        <taxon>Pseudomonadati</taxon>
        <taxon>Pseudomonadota</taxon>
        <taxon>Alphaproteobacteria</taxon>
        <taxon>Hyphomicrobiales</taxon>
        <taxon>Stappiaceae</taxon>
        <taxon>Roseibium</taxon>
    </lineage>
</organism>
<accession>A0A0M7AN87</accession>
<protein>
    <submittedName>
        <fullName evidence="1">Uncharacterized protein</fullName>
    </submittedName>
</protein>
<gene>
    <name evidence="1" type="ORF">LAX5112_04399</name>
</gene>
<name>A0A0M7AN87_9HYPH</name>
<dbReference type="RefSeq" id="WP_008195157.1">
    <property type="nucleotide sequence ID" value="NZ_CXWD01000023.1"/>
</dbReference>
<dbReference type="AlphaFoldDB" id="A0A0M7AN87"/>
<reference evidence="2" key="1">
    <citation type="submission" date="2015-07" db="EMBL/GenBank/DDBJ databases">
        <authorList>
            <person name="Rodrigo-Torres Lidia"/>
            <person name="Arahal R.David."/>
        </authorList>
    </citation>
    <scope>NUCLEOTIDE SEQUENCE [LARGE SCALE GENOMIC DNA]</scope>
    <source>
        <strain evidence="2">CECT 5112</strain>
    </source>
</reference>
<keyword evidence="2" id="KW-1185">Reference proteome</keyword>
<sequence>MNTRAKFKQVDVKRAIKAVVDAGQPVQEIEITSEGTIRIIVNNDNSLAKGPEPDL</sequence>